<keyword evidence="1" id="KW-0472">Membrane</keyword>
<accession>A0AAV2Z612</accession>
<dbReference type="CDD" id="cd00586">
    <property type="entry name" value="4HBT"/>
    <property type="match status" value="1"/>
</dbReference>
<dbReference type="SUPFAM" id="SSF54637">
    <property type="entry name" value="Thioesterase/thiol ester dehydrase-isomerase"/>
    <property type="match status" value="1"/>
</dbReference>
<protein>
    <submittedName>
        <fullName evidence="3">Uncharacterized protein</fullName>
    </submittedName>
</protein>
<dbReference type="InterPro" id="IPR029069">
    <property type="entry name" value="HotDog_dom_sf"/>
</dbReference>
<keyword evidence="4" id="KW-1185">Reference proteome</keyword>
<evidence type="ECO:0000256" key="1">
    <source>
        <dbReference type="SAM" id="Phobius"/>
    </source>
</evidence>
<evidence type="ECO:0000313" key="3">
    <source>
        <dbReference type="EMBL" id="DBA00994.1"/>
    </source>
</evidence>
<dbReference type="PANTHER" id="PTHR12475">
    <property type="match status" value="1"/>
</dbReference>
<sequence length="245" mass="27204">MRSRTQALLALLAPPLVTSATCIVLGVSAASAFAWSIVAIFASCDGWYFVRLASSSVQYWLDDVVARAPSRKLFDVSTLDGRVRLNDIDRNGHCNNARFLRECGFGRRDLWHYNGVWKIITSAGGNLVVGAQTVRYRRELSLHREYTLATRVLCWDDRAFYVEHRFVTRSNEASSNHTAVPFVNAIVLVKNNVLGKLKPAQIIAQLQRLDVSEVKSPPMPPDIAALCESNSLSSSALRNESKHGT</sequence>
<feature type="transmembrane region" description="Helical" evidence="1">
    <location>
        <begin position="32"/>
        <end position="50"/>
    </location>
</feature>
<dbReference type="Gene3D" id="3.10.129.10">
    <property type="entry name" value="Hotdog Thioesterase"/>
    <property type="match status" value="1"/>
</dbReference>
<proteinExistence type="predicted"/>
<keyword evidence="2" id="KW-0732">Signal</keyword>
<dbReference type="Pfam" id="PF13279">
    <property type="entry name" value="4HBT_2"/>
    <property type="match status" value="1"/>
</dbReference>
<feature type="chain" id="PRO_5043920876" evidence="2">
    <location>
        <begin position="20"/>
        <end position="245"/>
    </location>
</feature>
<evidence type="ECO:0000256" key="2">
    <source>
        <dbReference type="SAM" id="SignalP"/>
    </source>
</evidence>
<dbReference type="Proteomes" id="UP001146120">
    <property type="component" value="Unassembled WGS sequence"/>
</dbReference>
<dbReference type="PANTHER" id="PTHR12475:SF4">
    <property type="entry name" value="PROTEIN THEM6"/>
    <property type="match status" value="1"/>
</dbReference>
<reference evidence="3" key="1">
    <citation type="submission" date="2022-11" db="EMBL/GenBank/DDBJ databases">
        <authorList>
            <person name="Morgan W.R."/>
            <person name="Tartar A."/>
        </authorList>
    </citation>
    <scope>NUCLEOTIDE SEQUENCE</scope>
    <source>
        <strain evidence="3">ARSEF 373</strain>
    </source>
</reference>
<keyword evidence="1" id="KW-1133">Transmembrane helix</keyword>
<gene>
    <name evidence="3" type="ORF">N0F65_006255</name>
</gene>
<dbReference type="EMBL" id="DAKRPA010000055">
    <property type="protein sequence ID" value="DBA00994.1"/>
    <property type="molecule type" value="Genomic_DNA"/>
</dbReference>
<name>A0AAV2Z612_9STRA</name>
<feature type="signal peptide" evidence="2">
    <location>
        <begin position="1"/>
        <end position="19"/>
    </location>
</feature>
<keyword evidence="1" id="KW-0812">Transmembrane</keyword>
<dbReference type="InterPro" id="IPR051490">
    <property type="entry name" value="THEM6_lcsJ_thioesterase"/>
</dbReference>
<reference evidence="3" key="2">
    <citation type="journal article" date="2023" name="Microbiol Resour">
        <title>Decontamination and Annotation of the Draft Genome Sequence of the Oomycete Lagenidium giganteum ARSEF 373.</title>
        <authorList>
            <person name="Morgan W.R."/>
            <person name="Tartar A."/>
        </authorList>
    </citation>
    <scope>NUCLEOTIDE SEQUENCE</scope>
    <source>
        <strain evidence="3">ARSEF 373</strain>
    </source>
</reference>
<evidence type="ECO:0000313" key="4">
    <source>
        <dbReference type="Proteomes" id="UP001146120"/>
    </source>
</evidence>
<comment type="caution">
    <text evidence="3">The sequence shown here is derived from an EMBL/GenBank/DDBJ whole genome shotgun (WGS) entry which is preliminary data.</text>
</comment>
<dbReference type="AlphaFoldDB" id="A0AAV2Z612"/>
<organism evidence="3 4">
    <name type="scientific">Lagenidium giganteum</name>
    <dbReference type="NCBI Taxonomy" id="4803"/>
    <lineage>
        <taxon>Eukaryota</taxon>
        <taxon>Sar</taxon>
        <taxon>Stramenopiles</taxon>
        <taxon>Oomycota</taxon>
        <taxon>Peronosporomycetes</taxon>
        <taxon>Pythiales</taxon>
        <taxon>Pythiaceae</taxon>
    </lineage>
</organism>